<gene>
    <name evidence="1" type="ORF">Mic7113_4303</name>
</gene>
<dbReference type="Proteomes" id="UP000010471">
    <property type="component" value="Chromosome"/>
</dbReference>
<sequence length="66" mass="7280">MLVLSEVLVRSCKTSGRPITLNFLKLSINVVVQNIGLKQDLLLLVNSNSQNNLDQAGRNNYPVEKG</sequence>
<evidence type="ECO:0000313" key="1">
    <source>
        <dbReference type="EMBL" id="AFZ20001.1"/>
    </source>
</evidence>
<name>K9WJK4_9CYAN</name>
<accession>K9WJK4</accession>
<reference evidence="1 2" key="1">
    <citation type="submission" date="2012-06" db="EMBL/GenBank/DDBJ databases">
        <title>Finished chromosome of genome of Microcoleus sp. PCC 7113.</title>
        <authorList>
            <consortium name="US DOE Joint Genome Institute"/>
            <person name="Gugger M."/>
            <person name="Coursin T."/>
            <person name="Rippka R."/>
            <person name="Tandeau De Marsac N."/>
            <person name="Huntemann M."/>
            <person name="Wei C.-L."/>
            <person name="Han J."/>
            <person name="Detter J.C."/>
            <person name="Han C."/>
            <person name="Tapia R."/>
            <person name="Chen A."/>
            <person name="Kyrpides N."/>
            <person name="Mavromatis K."/>
            <person name="Markowitz V."/>
            <person name="Szeto E."/>
            <person name="Ivanova N."/>
            <person name="Pagani I."/>
            <person name="Pati A."/>
            <person name="Goodwin L."/>
            <person name="Nordberg H.P."/>
            <person name="Cantor M.N."/>
            <person name="Hua S.X."/>
            <person name="Woyke T."/>
            <person name="Kerfeld C.A."/>
        </authorList>
    </citation>
    <scope>NUCLEOTIDE SEQUENCE [LARGE SCALE GENOMIC DNA]</scope>
    <source>
        <strain evidence="1 2">PCC 7113</strain>
    </source>
</reference>
<dbReference type="AlphaFoldDB" id="K9WJK4"/>
<dbReference type="EMBL" id="CP003630">
    <property type="protein sequence ID" value="AFZ20001.1"/>
    <property type="molecule type" value="Genomic_DNA"/>
</dbReference>
<organism evidence="1 2">
    <name type="scientific">Allocoleopsis franciscana PCC 7113</name>
    <dbReference type="NCBI Taxonomy" id="1173027"/>
    <lineage>
        <taxon>Bacteria</taxon>
        <taxon>Bacillati</taxon>
        <taxon>Cyanobacteriota</taxon>
        <taxon>Cyanophyceae</taxon>
        <taxon>Coleofasciculales</taxon>
        <taxon>Coleofasciculaceae</taxon>
        <taxon>Allocoleopsis</taxon>
        <taxon>Allocoleopsis franciscana</taxon>
    </lineage>
</organism>
<dbReference type="KEGG" id="mic:Mic7113_4303"/>
<protein>
    <submittedName>
        <fullName evidence="1">Uncharacterized protein</fullName>
    </submittedName>
</protein>
<evidence type="ECO:0000313" key="2">
    <source>
        <dbReference type="Proteomes" id="UP000010471"/>
    </source>
</evidence>
<proteinExistence type="predicted"/>
<dbReference type="HOGENOM" id="CLU_2826351_0_0_3"/>
<keyword evidence="2" id="KW-1185">Reference proteome</keyword>